<sequence length="57" mass="6622">EYHLQNALDAQCRLGSAKMRAVPIPDLYEDQNSKSIYPNNNQLPKQLIRLQRIIITK</sequence>
<keyword evidence="2" id="KW-1185">Reference proteome</keyword>
<organism evidence="1 2">
    <name type="scientific">Rotaria socialis</name>
    <dbReference type="NCBI Taxonomy" id="392032"/>
    <lineage>
        <taxon>Eukaryota</taxon>
        <taxon>Metazoa</taxon>
        <taxon>Spiralia</taxon>
        <taxon>Gnathifera</taxon>
        <taxon>Rotifera</taxon>
        <taxon>Eurotatoria</taxon>
        <taxon>Bdelloidea</taxon>
        <taxon>Philodinida</taxon>
        <taxon>Philodinidae</taxon>
        <taxon>Rotaria</taxon>
    </lineage>
</organism>
<comment type="caution">
    <text evidence="1">The sequence shown here is derived from an EMBL/GenBank/DDBJ whole genome shotgun (WGS) entry which is preliminary data.</text>
</comment>
<proteinExistence type="predicted"/>
<dbReference type="AlphaFoldDB" id="A0A821PVU4"/>
<accession>A0A821PVU4</accession>
<dbReference type="Proteomes" id="UP000663873">
    <property type="component" value="Unassembled WGS sequence"/>
</dbReference>
<feature type="non-terminal residue" evidence="1">
    <location>
        <position position="1"/>
    </location>
</feature>
<name>A0A821PVU4_9BILA</name>
<evidence type="ECO:0000313" key="1">
    <source>
        <dbReference type="EMBL" id="CAF4814423.1"/>
    </source>
</evidence>
<dbReference type="EMBL" id="CAJOBP010051368">
    <property type="protein sequence ID" value="CAF4814423.1"/>
    <property type="molecule type" value="Genomic_DNA"/>
</dbReference>
<gene>
    <name evidence="1" type="ORF">UJA718_LOCUS41874</name>
</gene>
<protein>
    <submittedName>
        <fullName evidence="1">Uncharacterized protein</fullName>
    </submittedName>
</protein>
<reference evidence="1" key="1">
    <citation type="submission" date="2021-02" db="EMBL/GenBank/DDBJ databases">
        <authorList>
            <person name="Nowell W R."/>
        </authorList>
    </citation>
    <scope>NUCLEOTIDE SEQUENCE</scope>
</reference>
<evidence type="ECO:0000313" key="2">
    <source>
        <dbReference type="Proteomes" id="UP000663873"/>
    </source>
</evidence>